<sequence length="892" mass="102166">MATHDNYLAYKRDTSLLLRWMLQTSNDIIKTQMSKACEEQPHKLNKTGQIVVADIIPLCHLIAKYVTNISPSIYRLFQSIIDARTASYSMFQMIAVESQDKDIEKSNSTHKFFIDTLVEALKVLGGSLSKSGASQHADHGTSSVTKEEVEQLIFANRFAALQNDKMEESSEDEVSQQSSTNQSRKQTRPGKKKNGKKGKKHNHKRQEPSLSGADLKNLPLEDYKFIEQDLQEVWRDVAYKDLNVAIGGALSNFAIATVQRRSTEIFVNFPDHDSYGSIMDAATCGVSHELQGKLLSMLWLFTNCESDQFMPSQETDYVDSKEQLLLNAYEYLVDFIIDFQHTRSGKPTKRMLAELNTWDPSLNLQKATKAERFRWRRSYTINWLYEMVNTLSSSHPQHRKILGLQEFASFVTYLAMQKPGSNFRHKILPHHVFQLQLMVDSMTISRGWAQNYFRGDMLAPPPNSFDPQHVIKDEFLSDGEFIFGLTASFNELMQVWKTDSPENRQTAADRVQQEASILEDLIEGLHEFLGHEGLELTYRVTMGLFDRNPELLVLIHLHNMLCQKGYLKKPLETLRLLETQFARCLFRHGKAPTSHFYTTLQPMLQEFFPHESLRVQCLSIKHQRLLRQWLNKDVNLHAELDIGAYKLFNEKSDLVLYREAKWDVDRIHDRDLKLRSCLSKVRLQHTKTVLDPSTGQQRIRDTELKRRLADNGMSEEEIAAFTPQTVAPVMIDESTSSSGRCTGDYYPFEIGNRDLFTVLRFDITCDLVSTQPFSGFNYLAIQASCIHFFSEIFRALDEAQNKTWMAVRKSCKLDGRFLALSLAIRVLKLGDQDEECLKLIAEALDSNRCHATAISHIYWHRIMVPYSVGGTKKNPANGEGDSLVGDDPCCVM</sequence>
<keyword evidence="4" id="KW-1185">Reference proteome</keyword>
<gene>
    <name evidence="3" type="ORF">QBC41DRAFT_257934</name>
</gene>
<dbReference type="AlphaFoldDB" id="A0AA40D8G5"/>
<evidence type="ECO:0000256" key="1">
    <source>
        <dbReference type="SAM" id="MobiDB-lite"/>
    </source>
</evidence>
<evidence type="ECO:0000313" key="4">
    <source>
        <dbReference type="Proteomes" id="UP001174997"/>
    </source>
</evidence>
<evidence type="ECO:0000313" key="3">
    <source>
        <dbReference type="EMBL" id="KAK0665631.1"/>
    </source>
</evidence>
<dbReference type="Proteomes" id="UP001174997">
    <property type="component" value="Unassembled WGS sequence"/>
</dbReference>
<dbReference type="PANTHER" id="PTHR38795">
    <property type="entry name" value="DUF6604 DOMAIN-CONTAINING PROTEIN"/>
    <property type="match status" value="1"/>
</dbReference>
<proteinExistence type="predicted"/>
<dbReference type="Pfam" id="PF20253">
    <property type="entry name" value="DUF6604"/>
    <property type="match status" value="1"/>
</dbReference>
<organism evidence="3 4">
    <name type="scientific">Cercophora samala</name>
    <dbReference type="NCBI Taxonomy" id="330535"/>
    <lineage>
        <taxon>Eukaryota</taxon>
        <taxon>Fungi</taxon>
        <taxon>Dikarya</taxon>
        <taxon>Ascomycota</taxon>
        <taxon>Pezizomycotina</taxon>
        <taxon>Sordariomycetes</taxon>
        <taxon>Sordariomycetidae</taxon>
        <taxon>Sordariales</taxon>
        <taxon>Lasiosphaeriaceae</taxon>
        <taxon>Cercophora</taxon>
    </lineage>
</organism>
<dbReference type="InterPro" id="IPR046539">
    <property type="entry name" value="DUF6604"/>
</dbReference>
<reference evidence="3" key="1">
    <citation type="submission" date="2023-06" db="EMBL/GenBank/DDBJ databases">
        <title>Genome-scale phylogeny and comparative genomics of the fungal order Sordariales.</title>
        <authorList>
            <consortium name="Lawrence Berkeley National Laboratory"/>
            <person name="Hensen N."/>
            <person name="Bonometti L."/>
            <person name="Westerberg I."/>
            <person name="Brannstrom I.O."/>
            <person name="Guillou S."/>
            <person name="Cros-Aarteil S."/>
            <person name="Calhoun S."/>
            <person name="Haridas S."/>
            <person name="Kuo A."/>
            <person name="Mondo S."/>
            <person name="Pangilinan J."/>
            <person name="Riley R."/>
            <person name="Labutti K."/>
            <person name="Andreopoulos B."/>
            <person name="Lipzen A."/>
            <person name="Chen C."/>
            <person name="Yanf M."/>
            <person name="Daum C."/>
            <person name="Ng V."/>
            <person name="Clum A."/>
            <person name="Steindorff A."/>
            <person name="Ohm R."/>
            <person name="Martin F."/>
            <person name="Silar P."/>
            <person name="Natvig D."/>
            <person name="Lalanne C."/>
            <person name="Gautier V."/>
            <person name="Ament-Velasquez S.L."/>
            <person name="Kruys A."/>
            <person name="Hutchinson M.I."/>
            <person name="Powell A.J."/>
            <person name="Barry K."/>
            <person name="Miller A.N."/>
            <person name="Grigoriev I.V."/>
            <person name="Debuchy R."/>
            <person name="Gladieux P."/>
            <person name="Thoren M.H."/>
            <person name="Johannesson H."/>
        </authorList>
    </citation>
    <scope>NUCLEOTIDE SEQUENCE</scope>
    <source>
        <strain evidence="3">CBS 307.81</strain>
    </source>
</reference>
<name>A0AA40D8G5_9PEZI</name>
<evidence type="ECO:0000259" key="2">
    <source>
        <dbReference type="Pfam" id="PF20253"/>
    </source>
</evidence>
<accession>A0AA40D8G5</accession>
<dbReference type="InterPro" id="IPR016864">
    <property type="entry name" value="UCP028035"/>
</dbReference>
<protein>
    <recommendedName>
        <fullName evidence="2">DUF6604 domain-containing protein</fullName>
    </recommendedName>
</protein>
<dbReference type="EMBL" id="JAULSY010000106">
    <property type="protein sequence ID" value="KAK0665631.1"/>
    <property type="molecule type" value="Genomic_DNA"/>
</dbReference>
<feature type="region of interest" description="Disordered" evidence="1">
    <location>
        <begin position="165"/>
        <end position="214"/>
    </location>
</feature>
<feature type="domain" description="DUF6604" evidence="2">
    <location>
        <begin position="9"/>
        <end position="266"/>
    </location>
</feature>
<dbReference type="PANTHER" id="PTHR38795:SF1">
    <property type="entry name" value="DUF6604 DOMAIN-CONTAINING PROTEIN"/>
    <property type="match status" value="1"/>
</dbReference>
<feature type="compositionally biased region" description="Basic residues" evidence="1">
    <location>
        <begin position="185"/>
        <end position="204"/>
    </location>
</feature>
<dbReference type="PIRSF" id="PIRSF028035">
    <property type="entry name" value="UCP028035"/>
    <property type="match status" value="1"/>
</dbReference>
<comment type="caution">
    <text evidence="3">The sequence shown here is derived from an EMBL/GenBank/DDBJ whole genome shotgun (WGS) entry which is preliminary data.</text>
</comment>